<feature type="region of interest" description="Disordered" evidence="2">
    <location>
        <begin position="115"/>
        <end position="185"/>
    </location>
</feature>
<dbReference type="Gene3D" id="2.30.29.30">
    <property type="entry name" value="Pleckstrin-homology domain (PH domain)/Phosphotyrosine-binding domain (PTB)"/>
    <property type="match status" value="1"/>
</dbReference>
<evidence type="ECO:0000256" key="2">
    <source>
        <dbReference type="SAM" id="MobiDB-lite"/>
    </source>
</evidence>
<gene>
    <name evidence="5" type="ORF">AOXY_G20739</name>
</gene>
<feature type="compositionally biased region" description="Basic and acidic residues" evidence="2">
    <location>
        <begin position="1255"/>
        <end position="1265"/>
    </location>
</feature>
<dbReference type="GO" id="GO:0005085">
    <property type="term" value="F:guanyl-nucleotide exchange factor activity"/>
    <property type="evidence" value="ECO:0007669"/>
    <property type="project" value="InterPro"/>
</dbReference>
<dbReference type="CDD" id="cd13243">
    <property type="entry name" value="PH_PLEKHG1_G2_G3"/>
    <property type="match status" value="1"/>
</dbReference>
<dbReference type="InterPro" id="IPR011993">
    <property type="entry name" value="PH-like_dom_sf"/>
</dbReference>
<name>A0AAD8CYS4_ACIOX</name>
<dbReference type="GO" id="GO:2000114">
    <property type="term" value="P:regulation of establishment of cell polarity"/>
    <property type="evidence" value="ECO:0007669"/>
    <property type="project" value="TreeGrafter"/>
</dbReference>
<feature type="region of interest" description="Disordered" evidence="2">
    <location>
        <begin position="1037"/>
        <end position="1078"/>
    </location>
</feature>
<feature type="compositionally biased region" description="Polar residues" evidence="2">
    <location>
        <begin position="1050"/>
        <end position="1071"/>
    </location>
</feature>
<dbReference type="SUPFAM" id="SSF48065">
    <property type="entry name" value="DBL homology domain (DH-domain)"/>
    <property type="match status" value="1"/>
</dbReference>
<dbReference type="CDD" id="cd00160">
    <property type="entry name" value="RhoGEF"/>
    <property type="match status" value="1"/>
</dbReference>
<dbReference type="SMART" id="SM00233">
    <property type="entry name" value="PH"/>
    <property type="match status" value="1"/>
</dbReference>
<evidence type="ECO:0000313" key="5">
    <source>
        <dbReference type="EMBL" id="KAK1160512.1"/>
    </source>
</evidence>
<evidence type="ECO:0000259" key="3">
    <source>
        <dbReference type="PROSITE" id="PS50003"/>
    </source>
</evidence>
<evidence type="ECO:0000259" key="4">
    <source>
        <dbReference type="PROSITE" id="PS50010"/>
    </source>
</evidence>
<dbReference type="InterPro" id="IPR001849">
    <property type="entry name" value="PH_domain"/>
</dbReference>
<dbReference type="PROSITE" id="PS50010">
    <property type="entry name" value="DH_2"/>
    <property type="match status" value="1"/>
</dbReference>
<dbReference type="SUPFAM" id="SSF50729">
    <property type="entry name" value="PH domain-like"/>
    <property type="match status" value="1"/>
</dbReference>
<accession>A0AAD8CYS4</accession>
<dbReference type="InterPro" id="IPR043324">
    <property type="entry name" value="PH_PLEKHG1_G2_G3"/>
</dbReference>
<proteinExistence type="predicted"/>
<feature type="region of interest" description="Disordered" evidence="2">
    <location>
        <begin position="1286"/>
        <end position="1332"/>
    </location>
</feature>
<sequence>MSLWNKNEDKCVSFILKPGMVHFSALKNLWEDQNLMNGFNKRISRWFESPRLSTASSVSSNERMSTVTVSECSASVSADFSDTDRPVSVVSTLSSGSSRDGQSLYGSTAALSATTATTCQSEPQHRDETDIDLDLSPSAADMGTEVSDKVEVSLRASRSRNNNNNNRANRASVDGSRQPPLSPFAAKAMAPNPKLSYVDRVVMEIIETERMYVRDLRSIVEDYLAHIIDTPELSIRPEQVCALFGNIEDIYGFNSELLQALDMCENNPVAIAQCFVEKSDYFDIYTQYCTNYPNSVAALTECMRDKFLAKFFRERQASLKRSLPLGSYLLKPVQRILKYHLLLQEIAKHFDSQELGYEVVEEAIDTMTGVAWYINDMKRKHEHAVRLQEVQSLLLNWKGPDLTTYGELVLEGTFRLHRAKNERTLFLFDKMLLITKKRGEHYVYKTFITCSTLMLIESTRDSLSFSVTHYKHPKQPHTVQAKTVEEKRLWAHHIKRLILENHHAIIPQKAKEAILEMDSIYPHKYKYSPERLKKSLSSHVADDFTGRGRQGRRLSEPAKQIMKNTKDFIQHAESEGALQADSGSLQAGASVGTLASSLGESEAERPSMEEDEEEEADYEELGLSKESLERLNPCDSEMPSQGVELPAFRAEEGEDEEDEILMGDDQVADFASSMLAAISCWHYRARALLSARFTTNGEGCDLIEENGFQRQNSQSAGNEEQHRSVEDGCLIEQTSGEVEQVLNEETHSESEDRCSEEHPSDSEPVSIAGQPPDAPEATEHPEPEDDQTEERQETALESVSADTAEEPKTLSSGESSEEEEEEEPMTECEPQGILPPSVLDQASVIAERFLNNLSRRDSLIMEDGRSLSCPSPRLTSRSSSVLSLDTIEKAQKHSSMSSEPPGIFTSREATALQANSTQESTSVLSPNSDNLFELERTPYRRMDSTLSKQDRLLIDKIKSYYDHAEHQDSSFSIKRRESLTYIPPGLVRNSVCRFNNIPKDEPAPEVAVRKGIGGSACTVNSRPASWTVFDLPAMGKNSGPEPIAPKLEESSSLQHNETGSLSAENHFQNPVTDEEFKPSTEMIKVWQRMEKEVNSTRIEHSRTEIPEEVHPSGRPGPHLSRKGQVSNGSIAPKYNEPLMILEDGDLSTITEESSNSSPDKGSPRTMVFGRKPSWHGSEGNDESNGVRTLRAPTPRIIHLGSCFDDEMQDMEQVKNRVFQLARHFSQRTKTNKPVVKQRGMDGAGQLKKRNLPSVQEEKTEKENKGKPNLTLSLPVYDKVILQELSPSPQHKSPAQQCPSPVHTPGSSVSSPRILSPSRPRSKSPLSPVQSESFHWPDVQELRSKYVKKETESGQSKLLSVARSYSVPEKMLEFPEGRSSNFNSTANIQFGVRGRTASTSAAEHRTAKALQLDKAEGFSHPHAQICRTGSLDQRISGHHLDDFKNLRNEDKLKNMFYVSGDTTLPSEQKVIVMEKVPQKNIDVNIVETGEDLEDDDDSFVQIRSPTTREKISIRAVIERCKAYQESEEYRQREDGGKPDQGTMKGKAKEQDRPAFSNDQSVAYRRGSVPAAKKTDINQQSLVKNLREKFQNLSSNT</sequence>
<dbReference type="InterPro" id="IPR035899">
    <property type="entry name" value="DBL_dom_sf"/>
</dbReference>
<evidence type="ECO:0000256" key="1">
    <source>
        <dbReference type="ARBA" id="ARBA00022553"/>
    </source>
</evidence>
<feature type="domain" description="PH" evidence="3">
    <location>
        <begin position="401"/>
        <end position="499"/>
    </location>
</feature>
<feature type="domain" description="DH" evidence="4">
    <location>
        <begin position="197"/>
        <end position="377"/>
    </location>
</feature>
<dbReference type="EMBL" id="JAGXEW010000020">
    <property type="protein sequence ID" value="KAK1160512.1"/>
    <property type="molecule type" value="Genomic_DNA"/>
</dbReference>
<dbReference type="PANTHER" id="PTHR45924">
    <property type="entry name" value="FI17866P1"/>
    <property type="match status" value="1"/>
</dbReference>
<dbReference type="GO" id="GO:0005829">
    <property type="term" value="C:cytosol"/>
    <property type="evidence" value="ECO:0007669"/>
    <property type="project" value="UniProtKB-ARBA"/>
</dbReference>
<feature type="region of interest" description="Disordered" evidence="2">
    <location>
        <begin position="1096"/>
        <end position="1131"/>
    </location>
</feature>
<feature type="region of interest" description="Disordered" evidence="2">
    <location>
        <begin position="1523"/>
        <end position="1574"/>
    </location>
</feature>
<dbReference type="Pfam" id="PF00621">
    <property type="entry name" value="RhoGEF"/>
    <property type="match status" value="1"/>
</dbReference>
<feature type="compositionally biased region" description="Acidic residues" evidence="2">
    <location>
        <begin position="815"/>
        <end position="826"/>
    </location>
</feature>
<feature type="region of interest" description="Disordered" evidence="2">
    <location>
        <begin position="538"/>
        <end position="559"/>
    </location>
</feature>
<feature type="region of interest" description="Disordered" evidence="2">
    <location>
        <begin position="1228"/>
        <end position="1271"/>
    </location>
</feature>
<dbReference type="InterPro" id="IPR055251">
    <property type="entry name" value="SOS1_NGEF_PH"/>
</dbReference>
<protein>
    <recommendedName>
        <fullName evidence="7">Pleckstrin homology domain-containing family G member 3</fullName>
    </recommendedName>
</protein>
<dbReference type="PANTHER" id="PTHR45924:SF4">
    <property type="entry name" value="PLECKSTRIN HOMOLOGY DOMAIN-CONTAINING FAMILY G MEMBER 3"/>
    <property type="match status" value="1"/>
</dbReference>
<feature type="region of interest" description="Disordered" evidence="2">
    <location>
        <begin position="1148"/>
        <end position="1187"/>
    </location>
</feature>
<feature type="compositionally biased region" description="Polar residues" evidence="2">
    <location>
        <begin position="1286"/>
        <end position="1298"/>
    </location>
</feature>
<dbReference type="SMART" id="SM00325">
    <property type="entry name" value="RhoGEF"/>
    <property type="match status" value="1"/>
</dbReference>
<dbReference type="PROSITE" id="PS50003">
    <property type="entry name" value="PH_DOMAIN"/>
    <property type="match status" value="1"/>
</dbReference>
<feature type="region of interest" description="Disordered" evidence="2">
    <location>
        <begin position="593"/>
        <end position="625"/>
    </location>
</feature>
<feature type="compositionally biased region" description="Basic and acidic residues" evidence="2">
    <location>
        <begin position="744"/>
        <end position="761"/>
    </location>
</feature>
<dbReference type="FunFam" id="1.20.900.10:FF:000019">
    <property type="entry name" value="Pleckstrin homology domain-containing family G member 1"/>
    <property type="match status" value="1"/>
</dbReference>
<dbReference type="Proteomes" id="UP001230051">
    <property type="component" value="Unassembled WGS sequence"/>
</dbReference>
<dbReference type="Pfam" id="PF22697">
    <property type="entry name" value="SOS1_NGEF_PH"/>
    <property type="match status" value="1"/>
</dbReference>
<keyword evidence="1" id="KW-0597">Phosphoprotein</keyword>
<dbReference type="GO" id="GO:0031267">
    <property type="term" value="F:small GTPase binding"/>
    <property type="evidence" value="ECO:0007669"/>
    <property type="project" value="TreeGrafter"/>
</dbReference>
<reference evidence="5" key="1">
    <citation type="submission" date="2022-02" db="EMBL/GenBank/DDBJ databases">
        <title>Atlantic sturgeon de novo genome assembly.</title>
        <authorList>
            <person name="Stock M."/>
            <person name="Klopp C."/>
            <person name="Guiguen Y."/>
            <person name="Cabau C."/>
            <person name="Parinello H."/>
            <person name="Santidrian Yebra-Pimentel E."/>
            <person name="Kuhl H."/>
            <person name="Dirks R.P."/>
            <person name="Guessner J."/>
            <person name="Wuertz S."/>
            <person name="Du K."/>
            <person name="Schartl M."/>
        </authorList>
    </citation>
    <scope>NUCLEOTIDE SEQUENCE</scope>
    <source>
        <strain evidence="5">STURGEONOMICS-FGT-2020</strain>
        <tissue evidence="5">Whole blood</tissue>
    </source>
</reference>
<feature type="compositionally biased region" description="Polar residues" evidence="2">
    <location>
        <begin position="1148"/>
        <end position="1159"/>
    </location>
</feature>
<feature type="compositionally biased region" description="Basic and acidic residues" evidence="2">
    <location>
        <begin position="1523"/>
        <end position="1536"/>
    </location>
</feature>
<dbReference type="Gene3D" id="1.20.900.10">
    <property type="entry name" value="Dbl homology (DH) domain"/>
    <property type="match status" value="1"/>
</dbReference>
<keyword evidence="6" id="KW-1185">Reference proteome</keyword>
<feature type="compositionally biased region" description="Acidic residues" evidence="2">
    <location>
        <begin position="609"/>
        <end position="620"/>
    </location>
</feature>
<comment type="caution">
    <text evidence="5">The sequence shown here is derived from an EMBL/GenBank/DDBJ whole genome shotgun (WGS) entry which is preliminary data.</text>
</comment>
<dbReference type="InterPro" id="IPR000219">
    <property type="entry name" value="DH_dom"/>
</dbReference>
<feature type="region of interest" description="Disordered" evidence="2">
    <location>
        <begin position="742"/>
        <end position="839"/>
    </location>
</feature>
<feature type="compositionally biased region" description="Low complexity" evidence="2">
    <location>
        <begin position="155"/>
        <end position="172"/>
    </location>
</feature>
<evidence type="ECO:0000313" key="6">
    <source>
        <dbReference type="Proteomes" id="UP001230051"/>
    </source>
</evidence>
<feature type="compositionally biased region" description="Basic and acidic residues" evidence="2">
    <location>
        <begin position="1096"/>
        <end position="1111"/>
    </location>
</feature>
<evidence type="ECO:0008006" key="7">
    <source>
        <dbReference type="Google" id="ProtNLM"/>
    </source>
</evidence>
<feature type="compositionally biased region" description="Low complexity" evidence="2">
    <location>
        <begin position="1304"/>
        <end position="1327"/>
    </location>
</feature>
<organism evidence="5 6">
    <name type="scientific">Acipenser oxyrinchus oxyrinchus</name>
    <dbReference type="NCBI Taxonomy" id="40147"/>
    <lineage>
        <taxon>Eukaryota</taxon>
        <taxon>Metazoa</taxon>
        <taxon>Chordata</taxon>
        <taxon>Craniata</taxon>
        <taxon>Vertebrata</taxon>
        <taxon>Euteleostomi</taxon>
        <taxon>Actinopterygii</taxon>
        <taxon>Chondrostei</taxon>
        <taxon>Acipenseriformes</taxon>
        <taxon>Acipenseridae</taxon>
        <taxon>Acipenser</taxon>
    </lineage>
</organism>